<evidence type="ECO:0000313" key="2">
    <source>
        <dbReference type="EMBL" id="KIR38981.1"/>
    </source>
</evidence>
<sequence length="465" mass="51398">MSSITLLSAHASSLSLSTLSKPFASPLAPSSVTLPLPSRFPKNSNPAVAISPSGHIFLYNSESSFIWEYDSKGRRISEIALGKEEKAGEVACWEDGIVLSVRKQVRIMMRDYEGKLGKWRCCKMFEPIRPFSPSTDAPIRNLAFSPVTVTSSGEKKGGLCALVVGEEVVLVGLDREKPGLGKRVRFGRKVDAVVFLDGATLGGRTDQDKVPVEMGLKDPILSARVMPSGSCLPRPRATVASTISANHRSTLGEVDNNLPAHPDTHDVKGKGKAPISRIKEEKSQLRTVSSSAVEDRERAGRREERKERRSISGPVSSTNQPRERRIRHSDMGSKRRVIEAIQEEEPEQSKHVAEPSSGHHGQPSSIALPSEPQEEPSIDLTWALRPSVSPTQLPTKSIEKEMTDKEKIAELRREIGNLQLDILRMGRTFRNQIRQAVQPLAEEIRRNKEIIEEQGQEIARLRAGR</sequence>
<dbReference type="EMBL" id="KN847908">
    <property type="protein sequence ID" value="KIR38981.1"/>
    <property type="molecule type" value="Genomic_DNA"/>
</dbReference>
<accession>A0A0D0UUT9</accession>
<reference evidence="2 3" key="1">
    <citation type="submission" date="2015-01" db="EMBL/GenBank/DDBJ databases">
        <title>The Genome Sequence of Cryptococcus gattii Ram5.</title>
        <authorList>
            <consortium name="The Broad Institute Genomics Platform"/>
            <person name="Cuomo C."/>
            <person name="Litvintseva A."/>
            <person name="Chen Y."/>
            <person name="Heitman J."/>
            <person name="Sun S."/>
            <person name="Springer D."/>
            <person name="Dromer F."/>
            <person name="Young S."/>
            <person name="Zeng Q."/>
            <person name="Gargeya S."/>
            <person name="Abouelleil A."/>
            <person name="Alvarado L."/>
            <person name="Chapman S.B."/>
            <person name="Gainer-Dewar J."/>
            <person name="Goldberg J."/>
            <person name="Griggs A."/>
            <person name="Gujja S."/>
            <person name="Hansen M."/>
            <person name="Howarth C."/>
            <person name="Imamovic A."/>
            <person name="Larimer J."/>
            <person name="Murphy C."/>
            <person name="Naylor J."/>
            <person name="Pearson M."/>
            <person name="Priest M."/>
            <person name="Roberts A."/>
            <person name="Saif S."/>
            <person name="Shea T."/>
            <person name="Sykes S."/>
            <person name="Wortman J."/>
            <person name="Nusbaum C."/>
            <person name="Birren B."/>
        </authorList>
    </citation>
    <scope>NUCLEOTIDE SEQUENCE [LARGE SCALE GENOMIC DNA]</scope>
    <source>
        <strain evidence="2 3">Ram5</strain>
    </source>
</reference>
<gene>
    <name evidence="2" type="ORF">I313_05128</name>
</gene>
<feature type="compositionally biased region" description="Basic and acidic residues" evidence="1">
    <location>
        <begin position="328"/>
        <end position="338"/>
    </location>
</feature>
<dbReference type="Proteomes" id="UP000053392">
    <property type="component" value="Unassembled WGS sequence"/>
</dbReference>
<proteinExistence type="predicted"/>
<dbReference type="HOGENOM" id="CLU_478181_0_0_1"/>
<keyword evidence="3" id="KW-1185">Reference proteome</keyword>
<feature type="region of interest" description="Disordered" evidence="1">
    <location>
        <begin position="248"/>
        <end position="377"/>
    </location>
</feature>
<feature type="compositionally biased region" description="Basic and acidic residues" evidence="1">
    <location>
        <begin position="293"/>
        <end position="310"/>
    </location>
</feature>
<dbReference type="AlphaFoldDB" id="A0A0D0UUT9"/>
<protein>
    <submittedName>
        <fullName evidence="2">Unplaced genomic scaffold supercont1.13, whole genome shotgun sequence</fullName>
    </submittedName>
</protein>
<dbReference type="OrthoDB" id="2565097at2759"/>
<evidence type="ECO:0000313" key="3">
    <source>
        <dbReference type="Proteomes" id="UP000053392"/>
    </source>
</evidence>
<evidence type="ECO:0000256" key="1">
    <source>
        <dbReference type="SAM" id="MobiDB-lite"/>
    </source>
</evidence>
<name>A0A0D0UUT9_9TREE</name>
<organism evidence="2 3">
    <name type="scientific">Cryptococcus deuterogattii Ram5</name>
    <dbReference type="NCBI Taxonomy" id="1296110"/>
    <lineage>
        <taxon>Eukaryota</taxon>
        <taxon>Fungi</taxon>
        <taxon>Dikarya</taxon>
        <taxon>Basidiomycota</taxon>
        <taxon>Agaricomycotina</taxon>
        <taxon>Tremellomycetes</taxon>
        <taxon>Tremellales</taxon>
        <taxon>Cryptococcaceae</taxon>
        <taxon>Cryptococcus</taxon>
        <taxon>Cryptococcus gattii species complex</taxon>
    </lineage>
</organism>